<keyword evidence="6" id="KW-1185">Reference proteome</keyword>
<dbReference type="EMBL" id="JAAGWF010000003">
    <property type="protein sequence ID" value="NEK56791.1"/>
    <property type="molecule type" value="Genomic_DNA"/>
</dbReference>
<dbReference type="Gene3D" id="1.10.10.10">
    <property type="entry name" value="Winged helix-like DNA-binding domain superfamily/Winged helix DNA-binding domain"/>
    <property type="match status" value="1"/>
</dbReference>
<dbReference type="InterPro" id="IPR036390">
    <property type="entry name" value="WH_DNA-bd_sf"/>
</dbReference>
<dbReference type="Pfam" id="PF01638">
    <property type="entry name" value="HxlR"/>
    <property type="match status" value="1"/>
</dbReference>
<evidence type="ECO:0000256" key="3">
    <source>
        <dbReference type="ARBA" id="ARBA00023163"/>
    </source>
</evidence>
<dbReference type="InterPro" id="IPR002577">
    <property type="entry name" value="HTH_HxlR"/>
</dbReference>
<accession>A0A7K3VVX2</accession>
<reference evidence="5 6" key="1">
    <citation type="submission" date="2020-02" db="EMBL/GenBank/DDBJ databases">
        <title>Geodermatophilus sabuli CPCC 205279 I12A-02694.</title>
        <authorList>
            <person name="Jiang Z."/>
        </authorList>
    </citation>
    <scope>NUCLEOTIDE SEQUENCE [LARGE SCALE GENOMIC DNA]</scope>
    <source>
        <strain evidence="5 6">I12A-02694</strain>
    </source>
</reference>
<dbReference type="SUPFAM" id="SSF46785">
    <property type="entry name" value="Winged helix' DNA-binding domain"/>
    <property type="match status" value="1"/>
</dbReference>
<feature type="domain" description="HTH hxlR-type" evidence="4">
    <location>
        <begin position="10"/>
        <end position="107"/>
    </location>
</feature>
<dbReference type="PANTHER" id="PTHR33204:SF18">
    <property type="entry name" value="TRANSCRIPTIONAL REGULATORY PROTEIN"/>
    <property type="match status" value="1"/>
</dbReference>
<dbReference type="Proteomes" id="UP000470246">
    <property type="component" value="Unassembled WGS sequence"/>
</dbReference>
<proteinExistence type="predicted"/>
<dbReference type="AlphaFoldDB" id="A0A7K3VVX2"/>
<dbReference type="PROSITE" id="PS51118">
    <property type="entry name" value="HTH_HXLR"/>
    <property type="match status" value="1"/>
</dbReference>
<gene>
    <name evidence="5" type="ORF">GCU56_02750</name>
</gene>
<keyword evidence="2" id="KW-0238">DNA-binding</keyword>
<dbReference type="PANTHER" id="PTHR33204">
    <property type="entry name" value="TRANSCRIPTIONAL REGULATOR, MARR FAMILY"/>
    <property type="match status" value="1"/>
</dbReference>
<keyword evidence="1" id="KW-0805">Transcription regulation</keyword>
<evidence type="ECO:0000259" key="4">
    <source>
        <dbReference type="PROSITE" id="PS51118"/>
    </source>
</evidence>
<evidence type="ECO:0000313" key="5">
    <source>
        <dbReference type="EMBL" id="NEK56791.1"/>
    </source>
</evidence>
<dbReference type="RefSeq" id="WP_163479967.1">
    <property type="nucleotide sequence ID" value="NZ_JAAGWF010000003.1"/>
</dbReference>
<sequence>MAAPTEPRVCSMARTLEVVGEKWALLAVREVFLGNRRFDEMVRRTGAPRDTLTARLRTLVDSGVLQRRQYSDHPQRFEYHLTAAGRELYPVVLTLLRWGDEHLAGPDGPPLILEHDCGHRLIPEVSCRACGEVVDAADVTKRFAASS</sequence>
<keyword evidence="3" id="KW-0804">Transcription</keyword>
<organism evidence="5 6">
    <name type="scientific">Geodermatophilus sabuli</name>
    <dbReference type="NCBI Taxonomy" id="1564158"/>
    <lineage>
        <taxon>Bacteria</taxon>
        <taxon>Bacillati</taxon>
        <taxon>Actinomycetota</taxon>
        <taxon>Actinomycetes</taxon>
        <taxon>Geodermatophilales</taxon>
        <taxon>Geodermatophilaceae</taxon>
        <taxon>Geodermatophilus</taxon>
    </lineage>
</organism>
<evidence type="ECO:0000256" key="2">
    <source>
        <dbReference type="ARBA" id="ARBA00023125"/>
    </source>
</evidence>
<evidence type="ECO:0000313" key="6">
    <source>
        <dbReference type="Proteomes" id="UP000470246"/>
    </source>
</evidence>
<name>A0A7K3VVX2_9ACTN</name>
<comment type="caution">
    <text evidence="5">The sequence shown here is derived from an EMBL/GenBank/DDBJ whole genome shotgun (WGS) entry which is preliminary data.</text>
</comment>
<evidence type="ECO:0000256" key="1">
    <source>
        <dbReference type="ARBA" id="ARBA00023015"/>
    </source>
</evidence>
<dbReference type="InterPro" id="IPR036388">
    <property type="entry name" value="WH-like_DNA-bd_sf"/>
</dbReference>
<protein>
    <submittedName>
        <fullName evidence="5">Helix-turn-helix transcriptional regulator</fullName>
    </submittedName>
</protein>
<dbReference type="GO" id="GO:0003677">
    <property type="term" value="F:DNA binding"/>
    <property type="evidence" value="ECO:0007669"/>
    <property type="project" value="UniProtKB-KW"/>
</dbReference>